<dbReference type="PROSITE" id="PS50297">
    <property type="entry name" value="ANK_REP_REGION"/>
    <property type="match status" value="2"/>
</dbReference>
<feature type="repeat" description="ANK" evidence="7">
    <location>
        <begin position="473"/>
        <end position="505"/>
    </location>
</feature>
<evidence type="ECO:0000259" key="9">
    <source>
        <dbReference type="Pfam" id="PF00018"/>
    </source>
</evidence>
<dbReference type="AlphaFoldDB" id="A0A914CNQ8"/>
<feature type="compositionally biased region" description="Low complexity" evidence="8">
    <location>
        <begin position="82"/>
        <end position="97"/>
    </location>
</feature>
<feature type="repeat" description="ANK" evidence="7">
    <location>
        <begin position="440"/>
        <end position="472"/>
    </location>
</feature>
<dbReference type="SUPFAM" id="SSF48403">
    <property type="entry name" value="Ankyrin repeat"/>
    <property type="match status" value="1"/>
</dbReference>
<dbReference type="InterPro" id="IPR001452">
    <property type="entry name" value="SH3_domain"/>
</dbReference>
<evidence type="ECO:0000256" key="4">
    <source>
        <dbReference type="ARBA" id="ARBA00022737"/>
    </source>
</evidence>
<keyword evidence="5 7" id="KW-0040">ANK repeat</keyword>
<dbReference type="GO" id="GO:0005634">
    <property type="term" value="C:nucleus"/>
    <property type="evidence" value="ECO:0007669"/>
    <property type="project" value="UniProtKB-SubCell"/>
</dbReference>
<name>A0A914CNQ8_9BILA</name>
<dbReference type="Pfam" id="PF12796">
    <property type="entry name" value="Ank_2"/>
    <property type="match status" value="1"/>
</dbReference>
<feature type="region of interest" description="Disordered" evidence="8">
    <location>
        <begin position="82"/>
        <end position="104"/>
    </location>
</feature>
<evidence type="ECO:0000256" key="6">
    <source>
        <dbReference type="ARBA" id="ARBA00023242"/>
    </source>
</evidence>
<sequence>MNKFLDLLYKRRACAANAAIAQQRCVNFTTGPNKPRIQSSKSSALNSVLQNNLANKDVNHSRRPQASVGPFQIKKSSLQNNSEAINSNNNNSSISSSPMHHNSLRESALSNPINYPKNQNFGDHNVMIKKTSHPYHLAEFQRLAETNNKKERSNNLSNSIVNDELRYRKGRADIITLRNDSLKAAKRRSWAQSEASENENILRILLEEQRKGKSHLTFTDLFPIKSTKKYSLKNTSIEETENAVHQTTTSDVNRKLDEEKSNLNSLNETIQKNPIHTPKTVKVTIHPVIESHDKEPIKYAESQINTDPPIEDLFVDDVNNIVKEYEEIKKDENNDKVLDNEILEYIELKETELKNSLTSEESSTDEESSLNEELPVFLEAAKELNQTIKPILKTSGKKNVHRNIVFDPFVLFLDGALEGQLDTVKENATKIADISMPNDEGITALHNAICACHYEIVKFLIDNHANVNAQDSDGWTPLHCAASCNNLIMVKMLVENGACIYAITLSDAETPAKKCEENEDGYVSCANYLELADKWAGIINNKIMYAIYSYDPQEEDELMFMEGDSLCVIDRNTKALGSAALEHYSEALFGNSAWNLRSEALHLSDTEGRPGAPYAFCFQFINRRKKS</sequence>
<keyword evidence="3" id="KW-0053">Apoptosis</keyword>
<dbReference type="SMART" id="SM00248">
    <property type="entry name" value="ANK"/>
    <property type="match status" value="2"/>
</dbReference>
<organism evidence="10 11">
    <name type="scientific">Acrobeloides nanus</name>
    <dbReference type="NCBI Taxonomy" id="290746"/>
    <lineage>
        <taxon>Eukaryota</taxon>
        <taxon>Metazoa</taxon>
        <taxon>Ecdysozoa</taxon>
        <taxon>Nematoda</taxon>
        <taxon>Chromadorea</taxon>
        <taxon>Rhabditida</taxon>
        <taxon>Tylenchina</taxon>
        <taxon>Cephalobomorpha</taxon>
        <taxon>Cephaloboidea</taxon>
        <taxon>Cephalobidae</taxon>
        <taxon>Acrobeloides</taxon>
    </lineage>
</organism>
<keyword evidence="10" id="KW-1185">Reference proteome</keyword>
<protein>
    <submittedName>
        <fullName evidence="11">SH3 domain-containing protein</fullName>
    </submittedName>
</protein>
<dbReference type="GO" id="GO:0002039">
    <property type="term" value="F:p53 binding"/>
    <property type="evidence" value="ECO:0007669"/>
    <property type="project" value="InterPro"/>
</dbReference>
<keyword evidence="6" id="KW-0539">Nucleus</keyword>
<evidence type="ECO:0000256" key="8">
    <source>
        <dbReference type="SAM" id="MobiDB-lite"/>
    </source>
</evidence>
<dbReference type="PANTHER" id="PTHR24131">
    <property type="entry name" value="APOPTOSIS-STIMULATING OF P53 PROTEIN"/>
    <property type="match status" value="1"/>
</dbReference>
<accession>A0A914CNQ8</accession>
<dbReference type="Pfam" id="PF00018">
    <property type="entry name" value="SH3_1"/>
    <property type="match status" value="1"/>
</dbReference>
<dbReference type="InterPro" id="IPR002110">
    <property type="entry name" value="Ankyrin_rpt"/>
</dbReference>
<dbReference type="GO" id="GO:0042981">
    <property type="term" value="P:regulation of apoptotic process"/>
    <property type="evidence" value="ECO:0007669"/>
    <property type="project" value="InterPro"/>
</dbReference>
<dbReference type="Gene3D" id="1.25.40.20">
    <property type="entry name" value="Ankyrin repeat-containing domain"/>
    <property type="match status" value="1"/>
</dbReference>
<dbReference type="WBParaSite" id="ACRNAN_scaffold126.g16339.t1">
    <property type="protein sequence ID" value="ACRNAN_scaffold126.g16339.t1"/>
    <property type="gene ID" value="ACRNAN_scaffold126.g16339"/>
</dbReference>
<evidence type="ECO:0000256" key="5">
    <source>
        <dbReference type="ARBA" id="ARBA00023043"/>
    </source>
</evidence>
<keyword evidence="2" id="KW-0728">SH3 domain</keyword>
<evidence type="ECO:0000256" key="3">
    <source>
        <dbReference type="ARBA" id="ARBA00022703"/>
    </source>
</evidence>
<dbReference type="InterPro" id="IPR036028">
    <property type="entry name" value="SH3-like_dom_sf"/>
</dbReference>
<feature type="region of interest" description="Disordered" evidence="8">
    <location>
        <begin position="54"/>
        <end position="73"/>
    </location>
</feature>
<proteinExistence type="predicted"/>
<evidence type="ECO:0000256" key="7">
    <source>
        <dbReference type="PROSITE-ProRule" id="PRU00023"/>
    </source>
</evidence>
<dbReference type="InterPro" id="IPR036770">
    <property type="entry name" value="Ankyrin_rpt-contain_sf"/>
</dbReference>
<dbReference type="PROSITE" id="PS50088">
    <property type="entry name" value="ANK_REPEAT"/>
    <property type="match status" value="2"/>
</dbReference>
<reference evidence="11" key="1">
    <citation type="submission" date="2022-11" db="UniProtKB">
        <authorList>
            <consortium name="WormBaseParasite"/>
        </authorList>
    </citation>
    <scope>IDENTIFICATION</scope>
</reference>
<dbReference type="Proteomes" id="UP000887540">
    <property type="component" value="Unplaced"/>
</dbReference>
<feature type="domain" description="SH3" evidence="9">
    <location>
        <begin position="546"/>
        <end position="573"/>
    </location>
</feature>
<dbReference type="GO" id="GO:0006915">
    <property type="term" value="P:apoptotic process"/>
    <property type="evidence" value="ECO:0007669"/>
    <property type="project" value="UniProtKB-KW"/>
</dbReference>
<evidence type="ECO:0000256" key="2">
    <source>
        <dbReference type="ARBA" id="ARBA00022443"/>
    </source>
</evidence>
<dbReference type="InterPro" id="IPR047163">
    <property type="entry name" value="ASPP1/2"/>
</dbReference>
<dbReference type="PANTHER" id="PTHR24131:SF10">
    <property type="entry name" value="ANKYRIN-REPEAT, SH3-DOMAIN, AND PROLINE-RICH-REGION CONTAINING PROTEIN, ISOFORM B"/>
    <property type="match status" value="1"/>
</dbReference>
<evidence type="ECO:0000256" key="1">
    <source>
        <dbReference type="ARBA" id="ARBA00004123"/>
    </source>
</evidence>
<comment type="subcellular location">
    <subcellularLocation>
        <location evidence="1">Nucleus</location>
    </subcellularLocation>
</comment>
<keyword evidence="4" id="KW-0677">Repeat</keyword>
<evidence type="ECO:0000313" key="10">
    <source>
        <dbReference type="Proteomes" id="UP000887540"/>
    </source>
</evidence>
<dbReference type="SUPFAM" id="SSF50044">
    <property type="entry name" value="SH3-domain"/>
    <property type="match status" value="1"/>
</dbReference>
<evidence type="ECO:0000313" key="11">
    <source>
        <dbReference type="WBParaSite" id="ACRNAN_scaffold126.g16339.t1"/>
    </source>
</evidence>